<evidence type="ECO:0000256" key="1">
    <source>
        <dbReference type="ARBA" id="ARBA00001043"/>
    </source>
</evidence>
<reference evidence="9 10" key="1">
    <citation type="submission" date="2016-03" db="EMBL/GenBank/DDBJ databases">
        <authorList>
            <person name="Devillers H."/>
        </authorList>
    </citation>
    <scope>NUCLEOTIDE SEQUENCE [LARGE SCALE GENOMIC DNA]</scope>
    <source>
        <strain evidence="9">CBS 10888</strain>
    </source>
</reference>
<sequence>MTRPPVTCHILDTTTGNPAEGVVCSIFKLHVEEASCGDDHTYNTSDSEPFALARTNSDGRIGEWVFTPDVSKRSLLEKIGIVEKDSRLQWHILVPGFYKIRFQTGKYFAREGKTTFFPFVEIAFEVTDSRHYHIPLLLSNYGFTTYRGS</sequence>
<evidence type="ECO:0000256" key="7">
    <source>
        <dbReference type="RuleBase" id="RU361270"/>
    </source>
</evidence>
<dbReference type="GO" id="GO:0006144">
    <property type="term" value="P:purine nucleobase metabolic process"/>
    <property type="evidence" value="ECO:0007669"/>
    <property type="project" value="UniProtKB-KW"/>
</dbReference>
<dbReference type="Pfam" id="PF00576">
    <property type="entry name" value="Transthyretin"/>
    <property type="match status" value="1"/>
</dbReference>
<comment type="similarity">
    <text evidence="3 7">Belongs to the transthyretin family. 5-hydroxyisourate hydrolase subfamily.</text>
</comment>
<dbReference type="CDD" id="cd05822">
    <property type="entry name" value="TLP_HIUase"/>
    <property type="match status" value="1"/>
</dbReference>
<evidence type="ECO:0000313" key="9">
    <source>
        <dbReference type="EMBL" id="SCU78183.1"/>
    </source>
</evidence>
<keyword evidence="5 7" id="KW-0659">Purine metabolism</keyword>
<comment type="subunit">
    <text evidence="4 7">Homotetramer.</text>
</comment>
<dbReference type="InterPro" id="IPR014306">
    <property type="entry name" value="Hydroxyisourate_hydrolase"/>
</dbReference>
<accession>A0A1G4INH2</accession>
<comment type="function">
    <text evidence="2">Catalyzes the hydrolysis of 5-hydroxyisourate (HIU) to 2-oxo-4-hydroxy-4-carboxy-5-ureidoimidazoline (OHCU).</text>
</comment>
<keyword evidence="6 7" id="KW-0378">Hydrolase</keyword>
<dbReference type="Proteomes" id="UP000190274">
    <property type="component" value="Chromosome A"/>
</dbReference>
<dbReference type="SUPFAM" id="SSF49472">
    <property type="entry name" value="Transthyretin (synonym: prealbumin)"/>
    <property type="match status" value="1"/>
</dbReference>
<comment type="catalytic activity">
    <reaction evidence="1 7">
        <text>5-hydroxyisourate + H2O = 5-hydroxy-2-oxo-4-ureido-2,5-dihydro-1H-imidazole-5-carboxylate + H(+)</text>
        <dbReference type="Rhea" id="RHEA:23736"/>
        <dbReference type="ChEBI" id="CHEBI:15377"/>
        <dbReference type="ChEBI" id="CHEBI:15378"/>
        <dbReference type="ChEBI" id="CHEBI:18072"/>
        <dbReference type="ChEBI" id="CHEBI:58639"/>
        <dbReference type="EC" id="3.5.2.17"/>
    </reaction>
</comment>
<feature type="domain" description="Transthyretin/hydroxyisourate hydrolase" evidence="8">
    <location>
        <begin position="6"/>
        <end position="148"/>
    </location>
</feature>
<organism evidence="9 10">
    <name type="scientific">Lachancea dasiensis</name>
    <dbReference type="NCBI Taxonomy" id="1072105"/>
    <lineage>
        <taxon>Eukaryota</taxon>
        <taxon>Fungi</taxon>
        <taxon>Dikarya</taxon>
        <taxon>Ascomycota</taxon>
        <taxon>Saccharomycotina</taxon>
        <taxon>Saccharomycetes</taxon>
        <taxon>Saccharomycetales</taxon>
        <taxon>Saccharomycetaceae</taxon>
        <taxon>Lachancea</taxon>
    </lineage>
</organism>
<dbReference type="EC" id="3.5.2.17" evidence="7"/>
<dbReference type="PANTHER" id="PTHR10395">
    <property type="entry name" value="URICASE AND TRANSTHYRETIN-RELATED"/>
    <property type="match status" value="1"/>
</dbReference>
<dbReference type="PANTHER" id="PTHR10395:SF7">
    <property type="entry name" value="5-HYDROXYISOURATE HYDROLASE"/>
    <property type="match status" value="1"/>
</dbReference>
<dbReference type="AlphaFoldDB" id="A0A1G4INH2"/>
<keyword evidence="10" id="KW-1185">Reference proteome</keyword>
<dbReference type="OrthoDB" id="10265230at2759"/>
<dbReference type="NCBIfam" id="TIGR02962">
    <property type="entry name" value="hdxy_isourate"/>
    <property type="match status" value="1"/>
</dbReference>
<evidence type="ECO:0000313" key="10">
    <source>
        <dbReference type="Proteomes" id="UP000190274"/>
    </source>
</evidence>
<evidence type="ECO:0000256" key="3">
    <source>
        <dbReference type="ARBA" id="ARBA00009850"/>
    </source>
</evidence>
<protein>
    <recommendedName>
        <fullName evidence="7">5-hydroxyisourate hydrolase</fullName>
        <shortName evidence="7">HIU hydrolase</shortName>
        <shortName evidence="7">HIUHase</shortName>
        <ecNumber evidence="7">3.5.2.17</ecNumber>
    </recommendedName>
</protein>
<evidence type="ECO:0000256" key="2">
    <source>
        <dbReference type="ARBA" id="ARBA00002704"/>
    </source>
</evidence>
<dbReference type="GO" id="GO:0033971">
    <property type="term" value="F:hydroxyisourate hydrolase activity"/>
    <property type="evidence" value="ECO:0007669"/>
    <property type="project" value="UniProtKB-EC"/>
</dbReference>
<evidence type="ECO:0000259" key="8">
    <source>
        <dbReference type="Pfam" id="PF00576"/>
    </source>
</evidence>
<dbReference type="InterPro" id="IPR036817">
    <property type="entry name" value="Transthyretin/HIU_hydrolase_sf"/>
</dbReference>
<gene>
    <name evidence="9" type="ORF">LADA_0A04302G</name>
</gene>
<evidence type="ECO:0000256" key="5">
    <source>
        <dbReference type="ARBA" id="ARBA00022631"/>
    </source>
</evidence>
<dbReference type="EMBL" id="LT598460">
    <property type="protein sequence ID" value="SCU78183.1"/>
    <property type="molecule type" value="Genomic_DNA"/>
</dbReference>
<dbReference type="InterPro" id="IPR023416">
    <property type="entry name" value="Transthyretin/HIU_hydrolase_d"/>
</dbReference>
<proteinExistence type="inferred from homology"/>
<name>A0A1G4INH2_9SACH</name>
<evidence type="ECO:0000256" key="4">
    <source>
        <dbReference type="ARBA" id="ARBA00011881"/>
    </source>
</evidence>
<dbReference type="Gene3D" id="2.60.40.180">
    <property type="entry name" value="Transthyretin/hydroxyisourate hydrolase domain"/>
    <property type="match status" value="1"/>
</dbReference>
<dbReference type="STRING" id="1266660.A0A1G4INH2"/>
<evidence type="ECO:0000256" key="6">
    <source>
        <dbReference type="ARBA" id="ARBA00022801"/>
    </source>
</evidence>